<keyword evidence="3" id="KW-1185">Reference proteome</keyword>
<dbReference type="AlphaFoldDB" id="A0A2K8KS40"/>
<gene>
    <name evidence="2" type="ORF">REIFOR_02398</name>
</gene>
<dbReference type="InterPro" id="IPR012807">
    <property type="entry name" value="Anti-sigma_ChrR"/>
</dbReference>
<dbReference type="RefSeq" id="WP_100257777.1">
    <property type="nucleotide sequence ID" value="NZ_CP011797.1"/>
</dbReference>
<dbReference type="KEGG" id="rfo:REIFOR_02398"/>
<evidence type="ECO:0000313" key="3">
    <source>
        <dbReference type="Proteomes" id="UP000229757"/>
    </source>
</evidence>
<evidence type="ECO:0000313" key="2">
    <source>
        <dbReference type="EMBL" id="ATX77523.1"/>
    </source>
</evidence>
<feature type="domain" description="ChrR-like cupin" evidence="1">
    <location>
        <begin position="101"/>
        <end position="188"/>
    </location>
</feature>
<dbReference type="Gene3D" id="1.10.10.1320">
    <property type="entry name" value="Anti-sigma factor, zinc-finger domain"/>
    <property type="match status" value="1"/>
</dbReference>
<name>A0A2K8KS40_9GAMM</name>
<dbReference type="CDD" id="cd20301">
    <property type="entry name" value="cupin_ChrR"/>
    <property type="match status" value="1"/>
</dbReference>
<dbReference type="NCBIfam" id="TIGR02451">
    <property type="entry name" value="anti_sig_ChrR"/>
    <property type="match status" value="1"/>
</dbReference>
<organism evidence="2 3">
    <name type="scientific">Reinekea forsetii</name>
    <dbReference type="NCBI Taxonomy" id="1336806"/>
    <lineage>
        <taxon>Bacteria</taxon>
        <taxon>Pseudomonadati</taxon>
        <taxon>Pseudomonadota</taxon>
        <taxon>Gammaproteobacteria</taxon>
        <taxon>Oceanospirillales</taxon>
        <taxon>Saccharospirillaceae</taxon>
        <taxon>Reinekea</taxon>
    </lineage>
</organism>
<dbReference type="Pfam" id="PF12973">
    <property type="entry name" value="Cupin_7"/>
    <property type="match status" value="1"/>
</dbReference>
<dbReference type="OrthoDB" id="2988517at2"/>
<proteinExistence type="predicted"/>
<dbReference type="InterPro" id="IPR014710">
    <property type="entry name" value="RmlC-like_jellyroll"/>
</dbReference>
<dbReference type="SUPFAM" id="SSF51182">
    <property type="entry name" value="RmlC-like cupins"/>
    <property type="match status" value="1"/>
</dbReference>
<dbReference type="EMBL" id="CP011797">
    <property type="protein sequence ID" value="ATX77523.1"/>
    <property type="molecule type" value="Genomic_DNA"/>
</dbReference>
<protein>
    <submittedName>
        <fullName evidence="2">Anti-sigma factor</fullName>
    </submittedName>
</protein>
<dbReference type="InterPro" id="IPR025979">
    <property type="entry name" value="ChrR-like_cupin_dom"/>
</dbReference>
<dbReference type="Gene3D" id="2.60.120.10">
    <property type="entry name" value="Jelly Rolls"/>
    <property type="match status" value="1"/>
</dbReference>
<dbReference type="InterPro" id="IPR041916">
    <property type="entry name" value="Anti_sigma_zinc_sf"/>
</dbReference>
<evidence type="ECO:0000259" key="1">
    <source>
        <dbReference type="Pfam" id="PF12973"/>
    </source>
</evidence>
<sequence length="214" mass="23620">MTLWHPSSDKLIEFSSGVGSAAMNIAVSAHLHFCKDCLRQVVEYESVAAVLFEQQAEVTMAKDGFETLMERIVRQPVSRPSTTRVVPSRFPPVVEKLMAHGTDALCWKKPMKNLRVSQLLTDEQGLTLGLHHMKAGCRVPQHTHRGHEISLVIEGGFSDQMGSYGVGDFITLSTEHHHSPQADADGDCWLLSVVEAPVRLTGPLGWILNPFIKA</sequence>
<dbReference type="Proteomes" id="UP000229757">
    <property type="component" value="Chromosome"/>
</dbReference>
<reference evidence="2 3" key="1">
    <citation type="journal article" date="2017" name="Environ. Microbiol.">
        <title>Genomic and physiological analyses of 'Reinekea forsetii' reveal a versatile opportunistic lifestyle during spring algae blooms.</title>
        <authorList>
            <person name="Avci B."/>
            <person name="Hahnke R.L."/>
            <person name="Chafee M."/>
            <person name="Fischer T."/>
            <person name="Gruber-Vodicka H."/>
            <person name="Tegetmeyer H.E."/>
            <person name="Harder J."/>
            <person name="Fuchs B.M."/>
            <person name="Amann R.I."/>
            <person name="Teeling H."/>
        </authorList>
    </citation>
    <scope>NUCLEOTIDE SEQUENCE [LARGE SCALE GENOMIC DNA]</scope>
    <source>
        <strain evidence="2 3">Hel1_31_D35</strain>
    </source>
</reference>
<accession>A0A2K8KS40</accession>
<dbReference type="InterPro" id="IPR011051">
    <property type="entry name" value="RmlC_Cupin_sf"/>
</dbReference>